<dbReference type="RefSeq" id="WP_344616169.1">
    <property type="nucleotide sequence ID" value="NZ_BAAARV010000061.1"/>
</dbReference>
<feature type="transmembrane region" description="Helical" evidence="7">
    <location>
        <begin position="90"/>
        <end position="113"/>
    </location>
</feature>
<evidence type="ECO:0000256" key="5">
    <source>
        <dbReference type="ARBA" id="ARBA00022989"/>
    </source>
</evidence>
<keyword evidence="6 7" id="KW-0472">Membrane</keyword>
<name>A0ABN3GYX9_9ACTN</name>
<feature type="transmembrane region" description="Helical" evidence="7">
    <location>
        <begin position="218"/>
        <end position="242"/>
    </location>
</feature>
<gene>
    <name evidence="8" type="ORF">GCM10010170_062800</name>
</gene>
<proteinExistence type="inferred from homology"/>
<keyword evidence="4 7" id="KW-0812">Transmembrane</keyword>
<feature type="transmembrane region" description="Helical" evidence="7">
    <location>
        <begin position="451"/>
        <end position="472"/>
    </location>
</feature>
<dbReference type="Pfam" id="PF13440">
    <property type="entry name" value="Polysacc_synt_3"/>
    <property type="match status" value="1"/>
</dbReference>
<feature type="transmembrane region" description="Helical" evidence="7">
    <location>
        <begin position="334"/>
        <end position="354"/>
    </location>
</feature>
<feature type="transmembrane region" description="Helical" evidence="7">
    <location>
        <begin position="254"/>
        <end position="278"/>
    </location>
</feature>
<feature type="transmembrane region" description="Helical" evidence="7">
    <location>
        <begin position="156"/>
        <end position="178"/>
    </location>
</feature>
<evidence type="ECO:0000256" key="4">
    <source>
        <dbReference type="ARBA" id="ARBA00022692"/>
    </source>
</evidence>
<evidence type="ECO:0000256" key="1">
    <source>
        <dbReference type="ARBA" id="ARBA00004651"/>
    </source>
</evidence>
<feature type="transmembrane region" description="Helical" evidence="7">
    <location>
        <begin position="426"/>
        <end position="445"/>
    </location>
</feature>
<evidence type="ECO:0000256" key="2">
    <source>
        <dbReference type="ARBA" id="ARBA00007430"/>
    </source>
</evidence>
<feature type="transmembrane region" description="Helical" evidence="7">
    <location>
        <begin position="21"/>
        <end position="43"/>
    </location>
</feature>
<sequence length="490" mass="51150">MTNTEEIQLIQTEIGDKAGRGLKWSLVGTLAAKVGSFAMGLILARLLSPDDYGTFGVATAALAVLMHINDVGLIAAVVQWRGKLEDMAPTAATLAAVFGVVVYGGFWLAAPAYSAFSGDAGATGVVRLLTLVIVIDGLTAVRSAKLMREFQQDKLIIANTIGLVFQAGVSIPLAAAGAGAYSFAWGQVASAAVTGILVTIYAQVPLRVGLDREVAKKLLVYGFPLAISLGIEAIVMNVQLAIVGRISGQELLGFYVLAFNTSMWAQTILGTAIRYVSVAGFSRLSETDDRALAEGVHKVVPVLVSVVAPIVALMSVLAHPLISLLYGGRWEPAAPVLALLVGLTFVRMVTGLAMDALMGAGATRSTLWIYLGWSIALIPALWYATEAYGIKGAAIAQTGVGVLVAVPLTAIFLQRANVALRPLGRPLVRPILSTILAAAVAVAVARFTGPYAVVQLLAGGAAGLAVYVPLVVPRDQLRRFPAMLRRGSPA</sequence>
<dbReference type="PANTHER" id="PTHR30250">
    <property type="entry name" value="PST FAMILY PREDICTED COLANIC ACID TRANSPORTER"/>
    <property type="match status" value="1"/>
</dbReference>
<feature type="transmembrane region" description="Helical" evidence="7">
    <location>
        <begin position="299"/>
        <end position="322"/>
    </location>
</feature>
<protein>
    <recommendedName>
        <fullName evidence="10">Polysaccharide biosynthesis protein</fullName>
    </recommendedName>
</protein>
<feature type="transmembrane region" description="Helical" evidence="7">
    <location>
        <begin position="390"/>
        <end position="414"/>
    </location>
</feature>
<evidence type="ECO:0000256" key="7">
    <source>
        <dbReference type="SAM" id="Phobius"/>
    </source>
</evidence>
<reference evidence="8 9" key="1">
    <citation type="journal article" date="2019" name="Int. J. Syst. Evol. Microbiol.">
        <title>The Global Catalogue of Microorganisms (GCM) 10K type strain sequencing project: providing services to taxonomists for standard genome sequencing and annotation.</title>
        <authorList>
            <consortium name="The Broad Institute Genomics Platform"/>
            <consortium name="The Broad Institute Genome Sequencing Center for Infectious Disease"/>
            <person name="Wu L."/>
            <person name="Ma J."/>
        </authorList>
    </citation>
    <scope>NUCLEOTIDE SEQUENCE [LARGE SCALE GENOMIC DNA]</scope>
    <source>
        <strain evidence="8 9">JCM 3272</strain>
    </source>
</reference>
<evidence type="ECO:0000256" key="6">
    <source>
        <dbReference type="ARBA" id="ARBA00023136"/>
    </source>
</evidence>
<evidence type="ECO:0000256" key="3">
    <source>
        <dbReference type="ARBA" id="ARBA00022475"/>
    </source>
</evidence>
<dbReference type="PANTHER" id="PTHR30250:SF10">
    <property type="entry name" value="LIPOPOLYSACCHARIDE BIOSYNTHESIS PROTEIN WZXC"/>
    <property type="match status" value="1"/>
</dbReference>
<dbReference type="EMBL" id="BAAARV010000061">
    <property type="protein sequence ID" value="GAA2364724.1"/>
    <property type="molecule type" value="Genomic_DNA"/>
</dbReference>
<feature type="transmembrane region" description="Helical" evidence="7">
    <location>
        <begin position="125"/>
        <end position="144"/>
    </location>
</feature>
<comment type="caution">
    <text evidence="8">The sequence shown here is derived from an EMBL/GenBank/DDBJ whole genome shotgun (WGS) entry which is preliminary data.</text>
</comment>
<dbReference type="Proteomes" id="UP001501444">
    <property type="component" value="Unassembled WGS sequence"/>
</dbReference>
<feature type="transmembrane region" description="Helical" evidence="7">
    <location>
        <begin position="55"/>
        <end position="78"/>
    </location>
</feature>
<organism evidence="8 9">
    <name type="scientific">Dactylosporangium salmoneum</name>
    <dbReference type="NCBI Taxonomy" id="53361"/>
    <lineage>
        <taxon>Bacteria</taxon>
        <taxon>Bacillati</taxon>
        <taxon>Actinomycetota</taxon>
        <taxon>Actinomycetes</taxon>
        <taxon>Micromonosporales</taxon>
        <taxon>Micromonosporaceae</taxon>
        <taxon>Dactylosporangium</taxon>
    </lineage>
</organism>
<keyword evidence="9" id="KW-1185">Reference proteome</keyword>
<dbReference type="InterPro" id="IPR050833">
    <property type="entry name" value="Poly_Biosynth_Transport"/>
</dbReference>
<keyword evidence="3" id="KW-1003">Cell membrane</keyword>
<feature type="transmembrane region" description="Helical" evidence="7">
    <location>
        <begin position="366"/>
        <end position="384"/>
    </location>
</feature>
<accession>A0ABN3GYX9</accession>
<evidence type="ECO:0000313" key="9">
    <source>
        <dbReference type="Proteomes" id="UP001501444"/>
    </source>
</evidence>
<comment type="subcellular location">
    <subcellularLocation>
        <location evidence="1">Cell membrane</location>
        <topology evidence="1">Multi-pass membrane protein</topology>
    </subcellularLocation>
</comment>
<feature type="transmembrane region" description="Helical" evidence="7">
    <location>
        <begin position="184"/>
        <end position="206"/>
    </location>
</feature>
<evidence type="ECO:0008006" key="10">
    <source>
        <dbReference type="Google" id="ProtNLM"/>
    </source>
</evidence>
<keyword evidence="5 7" id="KW-1133">Transmembrane helix</keyword>
<evidence type="ECO:0000313" key="8">
    <source>
        <dbReference type="EMBL" id="GAA2364724.1"/>
    </source>
</evidence>
<comment type="similarity">
    <text evidence="2">Belongs to the polysaccharide synthase family.</text>
</comment>